<dbReference type="Pfam" id="PF00225">
    <property type="entry name" value="Kinesin"/>
    <property type="match status" value="1"/>
</dbReference>
<evidence type="ECO:0000256" key="1">
    <source>
        <dbReference type="ARBA" id="ARBA00022692"/>
    </source>
</evidence>
<dbReference type="PROSITE" id="PS50067">
    <property type="entry name" value="KINESIN_MOTOR_2"/>
    <property type="match status" value="1"/>
</dbReference>
<feature type="region of interest" description="Disordered" evidence="9">
    <location>
        <begin position="2586"/>
        <end position="2644"/>
    </location>
</feature>
<dbReference type="GO" id="GO:0008017">
    <property type="term" value="F:microtubule binding"/>
    <property type="evidence" value="ECO:0007669"/>
    <property type="project" value="InterPro"/>
</dbReference>
<dbReference type="PANTHER" id="PTHR21228">
    <property type="entry name" value="FAST LEU-RICH DOMAIN-CONTAINING"/>
    <property type="match status" value="1"/>
</dbReference>
<evidence type="ECO:0000256" key="4">
    <source>
        <dbReference type="ARBA" id="ARBA00022837"/>
    </source>
</evidence>
<dbReference type="SMART" id="SM00129">
    <property type="entry name" value="KISc"/>
    <property type="match status" value="1"/>
</dbReference>
<dbReference type="SUPFAM" id="SSF90123">
    <property type="entry name" value="ABC transporter transmembrane region"/>
    <property type="match status" value="1"/>
</dbReference>
<keyword evidence="2" id="KW-0732">Signal</keyword>
<dbReference type="InterPro" id="IPR038081">
    <property type="entry name" value="CalX-like_sf"/>
</dbReference>
<evidence type="ECO:0000256" key="6">
    <source>
        <dbReference type="ARBA" id="ARBA00023136"/>
    </source>
</evidence>
<evidence type="ECO:0000256" key="2">
    <source>
        <dbReference type="ARBA" id="ARBA00022729"/>
    </source>
</evidence>
<feature type="region of interest" description="Disordered" evidence="9">
    <location>
        <begin position="2777"/>
        <end position="2796"/>
    </location>
</feature>
<dbReference type="Gene3D" id="3.40.850.10">
    <property type="entry name" value="Kinesin motor domain"/>
    <property type="match status" value="1"/>
</dbReference>
<organism evidence="13 14">
    <name type="scientific">Symbiodinium microadriaticum</name>
    <name type="common">Dinoflagellate</name>
    <name type="synonym">Zooxanthella microadriatica</name>
    <dbReference type="NCBI Taxonomy" id="2951"/>
    <lineage>
        <taxon>Eukaryota</taxon>
        <taxon>Sar</taxon>
        <taxon>Alveolata</taxon>
        <taxon>Dinophyceae</taxon>
        <taxon>Suessiales</taxon>
        <taxon>Symbiodiniaceae</taxon>
        <taxon>Symbiodinium</taxon>
    </lineage>
</organism>
<dbReference type="GO" id="GO:0016020">
    <property type="term" value="C:membrane"/>
    <property type="evidence" value="ECO:0007669"/>
    <property type="project" value="InterPro"/>
</dbReference>
<feature type="transmembrane region" description="Helical" evidence="10">
    <location>
        <begin position="2113"/>
        <end position="2135"/>
    </location>
</feature>
<gene>
    <name evidence="13" type="primary">KIF13B</name>
    <name evidence="13" type="ORF">AK812_SmicGene25055</name>
</gene>
<evidence type="ECO:0000313" key="13">
    <source>
        <dbReference type="EMBL" id="OLP93091.1"/>
    </source>
</evidence>
<dbReference type="GO" id="GO:0003723">
    <property type="term" value="F:RNA binding"/>
    <property type="evidence" value="ECO:0007669"/>
    <property type="project" value="TreeGrafter"/>
</dbReference>
<evidence type="ECO:0000259" key="12">
    <source>
        <dbReference type="PROSITE" id="PS50893"/>
    </source>
</evidence>
<evidence type="ECO:0000256" key="8">
    <source>
        <dbReference type="SAM" id="Coils"/>
    </source>
</evidence>
<feature type="coiled-coil region" evidence="8">
    <location>
        <begin position="744"/>
        <end position="778"/>
    </location>
</feature>
<dbReference type="SUPFAM" id="SSF52540">
    <property type="entry name" value="P-loop containing nucleoside triphosphate hydrolases"/>
    <property type="match status" value="2"/>
</dbReference>
<dbReference type="Gene3D" id="3.40.50.300">
    <property type="entry name" value="P-loop containing nucleotide triphosphate hydrolases"/>
    <property type="match status" value="1"/>
</dbReference>
<evidence type="ECO:0000256" key="10">
    <source>
        <dbReference type="SAM" id="Phobius"/>
    </source>
</evidence>
<keyword evidence="6 10" id="KW-0472">Membrane</keyword>
<keyword evidence="7" id="KW-0505">Motor protein</keyword>
<name>A0A1Q9DD32_SYMMI</name>
<feature type="compositionally biased region" description="Acidic residues" evidence="9">
    <location>
        <begin position="2629"/>
        <end position="2638"/>
    </location>
</feature>
<comment type="caution">
    <text evidence="13">The sequence shown here is derived from an EMBL/GenBank/DDBJ whole genome shotgun (WGS) entry which is preliminary data.</text>
</comment>
<dbReference type="InterPro" id="IPR003439">
    <property type="entry name" value="ABC_transporter-like_ATP-bd"/>
</dbReference>
<evidence type="ECO:0000256" key="9">
    <source>
        <dbReference type="SAM" id="MobiDB-lite"/>
    </source>
</evidence>
<dbReference type="InterPro" id="IPR058917">
    <property type="entry name" value="RESC6_dom"/>
</dbReference>
<dbReference type="GO" id="GO:0007018">
    <property type="term" value="P:microtubule-based movement"/>
    <property type="evidence" value="ECO:0007669"/>
    <property type="project" value="InterPro"/>
</dbReference>
<feature type="transmembrane region" description="Helical" evidence="10">
    <location>
        <begin position="1877"/>
        <end position="1897"/>
    </location>
</feature>
<dbReference type="GO" id="GO:0000963">
    <property type="term" value="P:mitochondrial RNA processing"/>
    <property type="evidence" value="ECO:0007669"/>
    <property type="project" value="TreeGrafter"/>
</dbReference>
<dbReference type="InterPro" id="IPR036961">
    <property type="entry name" value="Kinesin_motor_dom_sf"/>
</dbReference>
<dbReference type="GO" id="GO:0044528">
    <property type="term" value="P:regulation of mitochondrial mRNA stability"/>
    <property type="evidence" value="ECO:0007669"/>
    <property type="project" value="TreeGrafter"/>
</dbReference>
<dbReference type="EMBL" id="LSRX01000595">
    <property type="protein sequence ID" value="OLP93091.1"/>
    <property type="molecule type" value="Genomic_DNA"/>
</dbReference>
<dbReference type="InterPro" id="IPR027417">
    <property type="entry name" value="P-loop_NTPase"/>
</dbReference>
<dbReference type="Proteomes" id="UP000186817">
    <property type="component" value="Unassembled WGS sequence"/>
</dbReference>
<keyword evidence="7" id="KW-0067">ATP-binding</keyword>
<accession>A0A1Q9DD32</accession>
<dbReference type="Pfam" id="PF00005">
    <property type="entry name" value="ABC_tran"/>
    <property type="match status" value="1"/>
</dbReference>
<dbReference type="InterPro" id="IPR036640">
    <property type="entry name" value="ABC1_TM_sf"/>
</dbReference>
<dbReference type="Pfam" id="PF26188">
    <property type="entry name" value="RESC6"/>
    <property type="match status" value="1"/>
</dbReference>
<keyword evidence="1 10" id="KW-0812">Transmembrane</keyword>
<dbReference type="InterPro" id="IPR050870">
    <property type="entry name" value="FAST_kinase"/>
</dbReference>
<dbReference type="Gene3D" id="2.60.200.20">
    <property type="match status" value="1"/>
</dbReference>
<dbReference type="Gene3D" id="2.60.40.2030">
    <property type="match status" value="1"/>
</dbReference>
<dbReference type="GO" id="GO:0005759">
    <property type="term" value="C:mitochondrial matrix"/>
    <property type="evidence" value="ECO:0007669"/>
    <property type="project" value="TreeGrafter"/>
</dbReference>
<evidence type="ECO:0000256" key="7">
    <source>
        <dbReference type="PROSITE-ProRule" id="PRU00283"/>
    </source>
</evidence>
<feature type="compositionally biased region" description="Basic and acidic residues" evidence="9">
    <location>
        <begin position="2597"/>
        <end position="2618"/>
    </location>
</feature>
<feature type="transmembrane region" description="Helical" evidence="10">
    <location>
        <begin position="1929"/>
        <end position="1948"/>
    </location>
</feature>
<dbReference type="SUPFAM" id="SSF49879">
    <property type="entry name" value="SMAD/FHA domain"/>
    <property type="match status" value="1"/>
</dbReference>
<dbReference type="GO" id="GO:0035770">
    <property type="term" value="C:ribonucleoprotein granule"/>
    <property type="evidence" value="ECO:0007669"/>
    <property type="project" value="TreeGrafter"/>
</dbReference>
<proteinExistence type="inferred from homology"/>
<keyword evidence="4" id="KW-0106">Calcium</keyword>
<dbReference type="InterPro" id="IPR008984">
    <property type="entry name" value="SMAD_FHA_dom_sf"/>
</dbReference>
<dbReference type="OrthoDB" id="420182at2759"/>
<evidence type="ECO:0000259" key="11">
    <source>
        <dbReference type="PROSITE" id="PS50067"/>
    </source>
</evidence>
<sequence>MDGGEASVQVAVRIRPVKQPCHEATAISFVDSTVAVTSDHGTEQTDVDHILVETFDKDAEASQARVFERLGEPIIRGAVRGISQGIVFYGASGSGKTYTVLGTREKPGLLSRLERALLRPDFPDTLNEVRVWFSALEIFNDQVQDMLATKPLSERRHAPVFLHHPILGVQVVGATETPVESCNVEELIDFSLKRRALGRTCLHASSSRSTQVYCFRVEVQGASGQQSTARVYLFDLAAPSASRRATCSSLTALQTTVRELSEGSRPRDSTSLGSPLTLALRDALQGSWCSLLVATLCAGSQHASESAATLRFAREMRQLQTRPVASKTRPEQLQLLQEEVAELRKEADHLGLGSMLKASLDDRSSLIAEIVKQTASQMEESFKLARQRTKALEWCGLLTENSEDLRLKDTTTPYLLNMSDDPVLAGCLLYYLPQGERISIGSDLDSTIVFDGLGILPNLCSIINSDDRHLSMARPDFARRHVLHNGKMLITSDSVQLSDNDRVCLGRAQLLLLKIPLQSKAEQKPLQLECKLPGSLSELLPALQVQEDITFEMVHPLLEHSDSLKNVQCYVKDLLPKLPASNGLACFTVLREVCYLLDEANLITREVFPEDLMHFQVELIWDIERNPEELLLIALISYGKGIHTAPTGALPDCQVLHYWSYRRFLEKLDEMREVHRLHCQGLNGWTGRGDPFHDPWMEPSADALKQYLLTCSSCQQAATTCGYVSMEHGRTLHKASAGYATAEGDQLRGRIDELVQELEDKNAELEEKDQIVSELKEQMVQITHLLGGFAPEAAQRFVLEQPEPEAPCSKEKRDSPPSAFAWTTLVLPKEIMAALLCCASRIKRDSQGVSTSSSANAESSRVRSREPVNQCVRAEILVMEVWQSESSSSCTFVSAHMSAWLKGHASTGYRLLPGDTSPESARLAKVLPVDGPGQRSPDDRLGTSGDIVQFMSHIFYTEEGRKHQVSVKVIRIGTLEGDCTVSCHTEACLDYRICLRAGSVVKAELSASMRVPHGENLPPWDPSSPAAMLHVRQAADATKHQNKVILRNAASWRQLLELVDVLGQTPHALNACTLLHRLARAVVREGRGLSERARLLRSLDSFQRLLERISRLVPDLNNMELTNCLWALATLEATDAAETALLTQLAAGSAKYLDSFEPRNLALSAWALAKIGYVDKAWCRLWAEEVSRKLATFETRDMTNVIWAFATVHWRDERFLTRFCKEVELKAEYYTPQDVGNTLWALATLSWRSDAALAAISKRCFDTANTFDQQNLSISLWSYATLGYKTMNLFHHMTQIITERIKTFASQGIANVVWALAKFQFQQKCLLMTIAEEAPPRLDEFDPQHLSILAWAYATLEFPNRPLLSALCQAAVRKMDIFNAQHMANMTWAMATLAHKDERYLQVLASKAMEQVASFNPQECSNLVWAFALLTFRHDPLLKALSIRSQQIVSDFIPQNLGNTAWAYNRLGYRDERLMECLVNEAAGRLHECAGQEILDLIESISTGGYEDAVQGPQWHSLVSWAGQKYESVQKFVQVSSDMPLGLRKLSDFDRALAVQDYRDHMASFSLVGLGFTYTSKLLREMGVVLLEGPQRESWQNASQVAAARITGTGNESDSTKNTEAQEGLKVCRTVCVYRYSLRSVTGQTSEAEPTAVTSGPASEAFELGLFAAVLRHPRGGDGEFQALQACARRCLDLGCDPIGPPPLDGSAIEGELWLHVSEVPCLSCVGAMAQFRKLFPDIKIHIAFNLGRQPSQDGTSSASFQDSTAKAGEKYQPLESVLRFGPGESMKSFDIELIDDDNFDTTLDFKCILSDPEGCTVQPDQSICQVLVFDNDLFPSSEFREELRDMKTVQEEDLHQIGFRLLRAFILFTFRHVPTIWWKSIVAVFLAQLGNAYYLMTIYLKVYLVDVCLNVKDEATLERLLVPGSRSLTAAVLGLAWVLPNFILVAADHFEMSVLEMGFHIRQHLRVNLFRKYLNYTRESRLRVPIQDLKTSMMEDIPTLARDGYLITFEILKKVMKVFVVGYWLLKKHPRSGLPLAVYPTLMLLWLGSRYKRRLWLLKKTGDGGSDTQGWLLHADASYDLVNDYGNRNAIVGKFQKVLQDQRKLVMALKSFSFWSGIVIPWITIIATGFYIAAAGKLVTEGELSMGSFLATITLYKDLGDRFDGIYADFEALSEVIDPLSVLTVQFNLETDLPQRMEAHEAHEQYLARRLSELPPTSASLSESAYDTVPIFLTDVVIRKTEPPTPGVLDPHRPDANLAEYPTAPRVSEPLSACVEQGSLICLTGPASCGKASLLSLITKDCLPASGEIGIPPHLRLVRVSREPSFVKSMGLYANLVFGVLSSEGGHTYTNHERVGNILRRLSLHHSWIFHAVMQDCLREEEELSPEYHEHADEEDIFQEMERCMREHEEQVTAKASTLELSEVESEQDHLRYWYDCMSRSEAKRLHLARAFIASPEVLIMHAPFDDLDEGLAQDVLKLMRDFVDERGVALDPATKHCRRKRSVFFSAKDTAMCRQVADFTCTLGHDTVALKLEPKHGESDGGPSWLWTCQRTDIAICMWLLQSCSIRHASDGWGKLRRRIRGRDATAMSSKRTHQPWEEKRQQTERLVNRCIEAREGTANATPEPEAAAEEAEAEALDQTQPTKAEMAYTFEARRQFLQVMAKQQRASDERKFFAKRGSGVPSCRVGPTSLSAPSGLRGHFHNSVGVKSAYGSHRWPQSLDVKWDGSHIDHTRAEELKPNPKMSKMNAATRAHQFSCHFGSYDGFDAKRAAVAQNKDASPYKDPGNPEFREDIPQRHGKFGRRAFNTQVGFRHYENPYGISEIDNKPMEDFLREQDRVEEFLNRSLPPRQTQHFKQYMPRAEAPQKFEDMSSRQRVNTCIDGGLKTSKLGYGQMRFSDDKDFKLFARPLNTSQMDRAVPMS</sequence>
<feature type="domain" description="ABC transporter" evidence="12">
    <location>
        <begin position="2254"/>
        <end position="2552"/>
    </location>
</feature>
<dbReference type="GO" id="GO:0007154">
    <property type="term" value="P:cell communication"/>
    <property type="evidence" value="ECO:0007669"/>
    <property type="project" value="InterPro"/>
</dbReference>
<keyword evidence="3" id="KW-0677">Repeat</keyword>
<dbReference type="GO" id="GO:0016887">
    <property type="term" value="F:ATP hydrolysis activity"/>
    <property type="evidence" value="ECO:0007669"/>
    <property type="project" value="InterPro"/>
</dbReference>
<dbReference type="Pfam" id="PF03160">
    <property type="entry name" value="Calx-beta"/>
    <property type="match status" value="1"/>
</dbReference>
<keyword evidence="14" id="KW-1185">Reference proteome</keyword>
<feature type="transmembrane region" description="Helical" evidence="10">
    <location>
        <begin position="2033"/>
        <end position="2050"/>
    </location>
</feature>
<keyword evidence="7" id="KW-0547">Nucleotide-binding</keyword>
<keyword evidence="8" id="KW-0175">Coiled coil</keyword>
<dbReference type="InterPro" id="IPR001752">
    <property type="entry name" value="Kinesin_motor_dom"/>
</dbReference>
<dbReference type="GO" id="GO:0005524">
    <property type="term" value="F:ATP binding"/>
    <property type="evidence" value="ECO:0007669"/>
    <property type="project" value="UniProtKB-UniRule"/>
</dbReference>
<dbReference type="PROSITE" id="PS50893">
    <property type="entry name" value="ABC_TRANSPORTER_2"/>
    <property type="match status" value="1"/>
</dbReference>
<dbReference type="SUPFAM" id="SSF141072">
    <property type="entry name" value="CalX-like"/>
    <property type="match status" value="1"/>
</dbReference>
<feature type="binding site" evidence="7">
    <location>
        <begin position="90"/>
        <end position="97"/>
    </location>
    <ligand>
        <name>ATP</name>
        <dbReference type="ChEBI" id="CHEBI:30616"/>
    </ligand>
</feature>
<comment type="similarity">
    <text evidence="7">Belongs to the TRAFAC class myosin-kinesin ATPase superfamily. Kinesin family.</text>
</comment>
<protein>
    <submittedName>
        <fullName evidence="13">Kinesin-like protein KIF13B</fullName>
    </submittedName>
</protein>
<dbReference type="Gene3D" id="1.20.1560.10">
    <property type="entry name" value="ABC transporter type 1, transmembrane domain"/>
    <property type="match status" value="1"/>
</dbReference>
<evidence type="ECO:0000313" key="14">
    <source>
        <dbReference type="Proteomes" id="UP000186817"/>
    </source>
</evidence>
<reference evidence="13 14" key="1">
    <citation type="submission" date="2016-02" db="EMBL/GenBank/DDBJ databases">
        <title>Genome analysis of coral dinoflagellate symbionts highlights evolutionary adaptations to a symbiotic lifestyle.</title>
        <authorList>
            <person name="Aranda M."/>
            <person name="Li Y."/>
            <person name="Liew Y.J."/>
            <person name="Baumgarten S."/>
            <person name="Simakov O."/>
            <person name="Wilson M."/>
            <person name="Piel J."/>
            <person name="Ashoor H."/>
            <person name="Bougouffa S."/>
            <person name="Bajic V.B."/>
            <person name="Ryu T."/>
            <person name="Ravasi T."/>
            <person name="Bayer T."/>
            <person name="Micklem G."/>
            <person name="Kim H."/>
            <person name="Bhak J."/>
            <person name="Lajeunesse T.C."/>
            <person name="Voolstra C.R."/>
        </authorList>
    </citation>
    <scope>NUCLEOTIDE SEQUENCE [LARGE SCALE GENOMIC DNA]</scope>
    <source>
        <strain evidence="13 14">CCMP2467</strain>
    </source>
</reference>
<evidence type="ECO:0000256" key="3">
    <source>
        <dbReference type="ARBA" id="ARBA00022737"/>
    </source>
</evidence>
<evidence type="ECO:0000256" key="5">
    <source>
        <dbReference type="ARBA" id="ARBA00022989"/>
    </source>
</evidence>
<feature type="domain" description="Kinesin motor" evidence="11">
    <location>
        <begin position="7"/>
        <end position="319"/>
    </location>
</feature>
<dbReference type="PANTHER" id="PTHR21228:SF40">
    <property type="entry name" value="LD45607P"/>
    <property type="match status" value="1"/>
</dbReference>
<keyword evidence="5 10" id="KW-1133">Transmembrane helix</keyword>
<dbReference type="GO" id="GO:0003777">
    <property type="term" value="F:microtubule motor activity"/>
    <property type="evidence" value="ECO:0007669"/>
    <property type="project" value="InterPro"/>
</dbReference>
<dbReference type="InterPro" id="IPR003644">
    <property type="entry name" value="Calx_beta"/>
</dbReference>